<gene>
    <name evidence="5" type="ORF">SAMN04488124_2315</name>
</gene>
<dbReference type="EMBL" id="FOYS01000003">
    <property type="protein sequence ID" value="SFR54607.1"/>
    <property type="molecule type" value="Genomic_DNA"/>
</dbReference>
<dbReference type="GO" id="GO:0000166">
    <property type="term" value="F:nucleotide binding"/>
    <property type="evidence" value="ECO:0007669"/>
    <property type="project" value="UniProtKB-KW"/>
</dbReference>
<keyword evidence="1" id="KW-0547">Nucleotide-binding</keyword>
<evidence type="ECO:0000256" key="2">
    <source>
        <dbReference type="PROSITE-ProRule" id="PRU00464"/>
    </source>
</evidence>
<dbReference type="PANTHER" id="PTHR42997:SF1">
    <property type="entry name" value="AP-4-A PHOSPHORYLASE"/>
    <property type="match status" value="1"/>
</dbReference>
<dbReference type="PANTHER" id="PTHR42997">
    <property type="entry name" value="HIT FAMILY HYDROLASE"/>
    <property type="match status" value="1"/>
</dbReference>
<dbReference type="CDD" id="cd01275">
    <property type="entry name" value="FHIT"/>
    <property type="match status" value="1"/>
</dbReference>
<keyword evidence="5" id="KW-0378">Hydrolase</keyword>
<dbReference type="AlphaFoldDB" id="A0A1I6HJW4"/>
<reference evidence="6" key="1">
    <citation type="submission" date="2016-10" db="EMBL/GenBank/DDBJ databases">
        <authorList>
            <person name="Varghese N."/>
            <person name="Submissions S."/>
        </authorList>
    </citation>
    <scope>NUCLEOTIDE SEQUENCE [LARGE SCALE GENOMIC DNA]</scope>
    <source>
        <strain evidence="6">CGMCC 1.8711</strain>
    </source>
</reference>
<feature type="region of interest" description="Disordered" evidence="3">
    <location>
        <begin position="106"/>
        <end position="127"/>
    </location>
</feature>
<feature type="short sequence motif" description="Histidine triad motif" evidence="2">
    <location>
        <begin position="125"/>
        <end position="129"/>
    </location>
</feature>
<proteinExistence type="predicted"/>
<feature type="region of interest" description="Disordered" evidence="3">
    <location>
        <begin position="169"/>
        <end position="194"/>
    </location>
</feature>
<dbReference type="GO" id="GO:0016787">
    <property type="term" value="F:hydrolase activity"/>
    <property type="evidence" value="ECO:0007669"/>
    <property type="project" value="UniProtKB-KW"/>
</dbReference>
<accession>A0A1I6HJW4</accession>
<dbReference type="Gene3D" id="3.30.428.10">
    <property type="entry name" value="HIT-like"/>
    <property type="match status" value="1"/>
</dbReference>
<dbReference type="InterPro" id="IPR039383">
    <property type="entry name" value="FHIT"/>
</dbReference>
<name>A0A1I6HJW4_9EURY</name>
<keyword evidence="6" id="KW-1185">Reference proteome</keyword>
<dbReference type="RefSeq" id="WP_089880826.1">
    <property type="nucleotide sequence ID" value="NZ_FOYS01000003.1"/>
</dbReference>
<dbReference type="Pfam" id="PF01230">
    <property type="entry name" value="HIT"/>
    <property type="match status" value="1"/>
</dbReference>
<dbReference type="InterPro" id="IPR011146">
    <property type="entry name" value="HIT-like"/>
</dbReference>
<evidence type="ECO:0000313" key="5">
    <source>
        <dbReference type="EMBL" id="SFR54607.1"/>
    </source>
</evidence>
<evidence type="ECO:0000259" key="4">
    <source>
        <dbReference type="PROSITE" id="PS51084"/>
    </source>
</evidence>
<dbReference type="SUPFAM" id="SSF54197">
    <property type="entry name" value="HIT-like"/>
    <property type="match status" value="1"/>
</dbReference>
<protein>
    <submittedName>
        <fullName evidence="5">Diadenosine tetraphosphate (Ap4A) hydrolase</fullName>
    </submittedName>
</protein>
<evidence type="ECO:0000256" key="3">
    <source>
        <dbReference type="SAM" id="MobiDB-lite"/>
    </source>
</evidence>
<dbReference type="InterPro" id="IPR036265">
    <property type="entry name" value="HIT-like_sf"/>
</dbReference>
<dbReference type="OrthoDB" id="210764at2157"/>
<feature type="domain" description="HIT" evidence="4">
    <location>
        <begin position="29"/>
        <end position="140"/>
    </location>
</feature>
<dbReference type="PROSITE" id="PS51084">
    <property type="entry name" value="HIT_2"/>
    <property type="match status" value="1"/>
</dbReference>
<dbReference type="InterPro" id="IPR052908">
    <property type="entry name" value="AP-4-A_phosphorylase"/>
</dbReference>
<organism evidence="5 6">
    <name type="scientific">Halogeometricum limi</name>
    <dbReference type="NCBI Taxonomy" id="555875"/>
    <lineage>
        <taxon>Archaea</taxon>
        <taxon>Methanobacteriati</taxon>
        <taxon>Methanobacteriota</taxon>
        <taxon>Stenosarchaea group</taxon>
        <taxon>Halobacteria</taxon>
        <taxon>Halobacteriales</taxon>
        <taxon>Haloferacaceae</taxon>
        <taxon>Halogeometricum</taxon>
    </lineage>
</organism>
<dbReference type="Proteomes" id="UP000243250">
    <property type="component" value="Unassembled WGS sequence"/>
</dbReference>
<dbReference type="STRING" id="555875.SAMN04488124_2315"/>
<evidence type="ECO:0000256" key="1">
    <source>
        <dbReference type="ARBA" id="ARBA00022741"/>
    </source>
</evidence>
<sequence>MDQIFAPWRIDWVERDGDESDADGAGECPFCSLPDSEDDRESRIVARSDHAFVLLNNYPYNPGHAMVIPYRHTGSWSDLTDAELLDHAKLKTRTLDALDDALSPDAANAGENLGGGPSGGSIDDHLHTHVVPRWGGDTNFMPVVSDTKVIVEALDDTYERLHEAFAAQSGATTGGETDAVSFEDDREYDDDGPA</sequence>
<evidence type="ECO:0000313" key="6">
    <source>
        <dbReference type="Proteomes" id="UP000243250"/>
    </source>
</evidence>
<feature type="compositionally biased region" description="Acidic residues" evidence="3">
    <location>
        <begin position="181"/>
        <end position="194"/>
    </location>
</feature>